<accession>A0ABQ9WRK6</accession>
<keyword evidence="3" id="KW-1185">Reference proteome</keyword>
<sequence length="388" mass="42992">MIYSAVAQFGVRPSESGVCSLPRLVSVAPHCLRVASVQGPESVHTEEPDQLRMSDLEFGRLSGGLVHSLSENDAEWEGTDVLSEQREIGVKLEMENERWLERTNRSDLEHTETSPDSISLDSHHSPLLTPPHSQHLAVPDSPSPLSPALHTPSPSQHKSESHSQSYSNHGILIKMKEERHLAWRNKKTIWTTQVDTAKMNKTDLERPTKRDKSTKAMAKARSKTATRWMTTFSLFTVSDEASLFVVFLPPTRFLNHGASHQYQWRNPLCSSRSLVILLKDSGRSVKLTTQDYSSSAVVANITKTGDGAVVNTGNADVLLYQVHLFDCHARNGGAAFLQKCQHVYVDDMLTLRCSVESKGGAIFVLSVDRNSDINLQPTLIECSDKLGG</sequence>
<comment type="caution">
    <text evidence="2">The sequence shown here is derived from an EMBL/GenBank/DDBJ whole genome shotgun (WGS) entry which is preliminary data.</text>
</comment>
<reference evidence="2 3" key="1">
    <citation type="journal article" date="2022" name="bioRxiv">
        <title>Genomics of Preaxostyla Flagellates Illuminates Evolutionary Transitions and the Path Towards Mitochondrial Loss.</title>
        <authorList>
            <person name="Novak L.V.F."/>
            <person name="Treitli S.C."/>
            <person name="Pyrih J."/>
            <person name="Halakuc P."/>
            <person name="Pipaliya S.V."/>
            <person name="Vacek V."/>
            <person name="Brzon O."/>
            <person name="Soukal P."/>
            <person name="Eme L."/>
            <person name="Dacks J.B."/>
            <person name="Karnkowska A."/>
            <person name="Elias M."/>
            <person name="Hampl V."/>
        </authorList>
    </citation>
    <scope>NUCLEOTIDE SEQUENCE [LARGE SCALE GENOMIC DNA]</scope>
    <source>
        <strain evidence="2">NAU3</strain>
        <tissue evidence="2">Gut</tissue>
    </source>
</reference>
<feature type="region of interest" description="Disordered" evidence="1">
    <location>
        <begin position="102"/>
        <end position="166"/>
    </location>
</feature>
<gene>
    <name evidence="2" type="ORF">BLNAU_24415</name>
</gene>
<protein>
    <submittedName>
        <fullName evidence="2">Uncharacterized protein</fullName>
    </submittedName>
</protein>
<organism evidence="2 3">
    <name type="scientific">Blattamonas nauphoetae</name>
    <dbReference type="NCBI Taxonomy" id="2049346"/>
    <lineage>
        <taxon>Eukaryota</taxon>
        <taxon>Metamonada</taxon>
        <taxon>Preaxostyla</taxon>
        <taxon>Oxymonadida</taxon>
        <taxon>Blattamonas</taxon>
    </lineage>
</organism>
<dbReference type="Proteomes" id="UP001281761">
    <property type="component" value="Unassembled WGS sequence"/>
</dbReference>
<feature type="compositionally biased region" description="Basic and acidic residues" evidence="1">
    <location>
        <begin position="102"/>
        <end position="113"/>
    </location>
</feature>
<feature type="compositionally biased region" description="Polar residues" evidence="1">
    <location>
        <begin position="152"/>
        <end position="166"/>
    </location>
</feature>
<proteinExistence type="predicted"/>
<name>A0ABQ9WRK6_9EUKA</name>
<dbReference type="EMBL" id="JARBJD010000626">
    <property type="protein sequence ID" value="KAK2940675.1"/>
    <property type="molecule type" value="Genomic_DNA"/>
</dbReference>
<evidence type="ECO:0000256" key="1">
    <source>
        <dbReference type="SAM" id="MobiDB-lite"/>
    </source>
</evidence>
<evidence type="ECO:0000313" key="3">
    <source>
        <dbReference type="Proteomes" id="UP001281761"/>
    </source>
</evidence>
<evidence type="ECO:0000313" key="2">
    <source>
        <dbReference type="EMBL" id="KAK2940675.1"/>
    </source>
</evidence>